<reference evidence="2" key="1">
    <citation type="submission" date="2018-09" db="EMBL/GenBank/DDBJ databases">
        <title>whole genome sequence of T. equiperdum IVM-t1 strain.</title>
        <authorList>
            <person name="Suganuma K."/>
        </authorList>
    </citation>
    <scope>NUCLEOTIDE SEQUENCE [LARGE SCALE GENOMIC DNA]</scope>
    <source>
        <strain evidence="2">IVM-t1</strain>
    </source>
</reference>
<accession>A0A3L6L057</accession>
<dbReference type="FunFam" id="3.40.140.10:FF:000102">
    <property type="entry name" value="Uncharacterized protein"/>
    <property type="match status" value="1"/>
</dbReference>
<dbReference type="InterPro" id="IPR016193">
    <property type="entry name" value="Cytidine_deaminase-like"/>
</dbReference>
<dbReference type="Pfam" id="PF14421">
    <property type="entry name" value="LmjF365940-deam"/>
    <property type="match status" value="2"/>
</dbReference>
<protein>
    <submittedName>
        <fullName evidence="2">A distinct subfamily of CDD/CDA-like deaminase</fullName>
    </submittedName>
</protein>
<proteinExistence type="predicted"/>
<evidence type="ECO:0000313" key="2">
    <source>
        <dbReference type="EMBL" id="RHW69438.1"/>
    </source>
</evidence>
<name>A0A3L6L057_9TRYP</name>
<dbReference type="SUPFAM" id="SSF53927">
    <property type="entry name" value="Cytidine deaminase-like"/>
    <property type="match status" value="1"/>
</dbReference>
<organism evidence="2">
    <name type="scientific">Trypanosoma brucei equiperdum</name>
    <dbReference type="NCBI Taxonomy" id="630700"/>
    <lineage>
        <taxon>Eukaryota</taxon>
        <taxon>Discoba</taxon>
        <taxon>Euglenozoa</taxon>
        <taxon>Kinetoplastea</taxon>
        <taxon>Metakinetoplastina</taxon>
        <taxon>Trypanosomatida</taxon>
        <taxon>Trypanosomatidae</taxon>
        <taxon>Trypanosoma</taxon>
    </lineage>
</organism>
<dbReference type="InterPro" id="IPR032723">
    <property type="entry name" value="Deaminase_LmjF365940"/>
</dbReference>
<dbReference type="AlphaFoldDB" id="A0A3L6L057"/>
<feature type="region of interest" description="Disordered" evidence="1">
    <location>
        <begin position="37"/>
        <end position="63"/>
    </location>
</feature>
<dbReference type="GO" id="GO:0003824">
    <property type="term" value="F:catalytic activity"/>
    <property type="evidence" value="ECO:0007669"/>
    <property type="project" value="InterPro"/>
</dbReference>
<sequence length="588" mass="66198">MPVHAHAMWNSLCFYKAYLPPEDTVRATGYVVLALEEPEEGEEEVSPVPRANSNERGVSPSLSHLDWPDDGALFPGDRLTAGAATNSSQLSDLLPSHERSVMDRDTKLQFFLFRKEDVSPPYMKGMLGKIRHCFLLCLQGDRGNPCHCHRAHLLNEDAWRLKLSSFDFSTLCVSSNFSLRYIDVTHVRPTAGFLFTCGLLHERIIVAAQPILCRYNDKCRYGSQCLFVHADIGGDNLTKTTAATPLRNLLPPQEGLDTFLAQLEEVELQTVGDVQRLSTKAFDAFVGGCEPQWTPLWLNISIFREIQPKASLESVLISFPGVTAPVVLPPNLTNVLSLLDMSQKDFYKLKLTINVQAACEKIRARFWFSRDYRTLDLKREGAKSFFTNVTLEILQFRSTMADCSWRKKDPMRQVVTSLMTYVDHKKCHCNVTCGSRRHWSMHKSALSSNGNGMSNATFPDHSWCTCPRSTVMAVNYELSTPSGSRCSEQNALGKLASMGLPTCAVREVFVHGEHQGSKKDPNPLFPCGVCENMLRKVAHDVLEIHGGDVMLYMYDSTHNPKRLVYLPITEISYRDDMGFREFVADLHE</sequence>
<gene>
    <name evidence="2" type="ORF">DPX39_100095600</name>
</gene>
<feature type="compositionally biased region" description="Polar residues" evidence="1">
    <location>
        <begin position="51"/>
        <end position="62"/>
    </location>
</feature>
<comment type="caution">
    <text evidence="2">The sequence shown here is derived from an EMBL/GenBank/DDBJ whole genome shotgun (WGS) entry which is preliminary data.</text>
</comment>
<dbReference type="EMBL" id="QSBY01000010">
    <property type="protein sequence ID" value="RHW69438.1"/>
    <property type="molecule type" value="Genomic_DNA"/>
</dbReference>
<evidence type="ECO:0000256" key="1">
    <source>
        <dbReference type="SAM" id="MobiDB-lite"/>
    </source>
</evidence>
<dbReference type="Gene3D" id="3.40.140.10">
    <property type="entry name" value="Cytidine Deaminase, domain 2"/>
    <property type="match status" value="1"/>
</dbReference>
<dbReference type="CDD" id="cd01283">
    <property type="entry name" value="cytidine_deaminase"/>
    <property type="match status" value="1"/>
</dbReference>
<dbReference type="Proteomes" id="UP000266743">
    <property type="component" value="Chromosome 10"/>
</dbReference>